<reference evidence="12" key="1">
    <citation type="submission" date="2023-07" db="EMBL/GenBank/DDBJ databases">
        <title>Molecular identification of indigenous halophilic bacteria isolated from red sea cost, biodegradation of synthetic dyes and assessment of degraded metabolite toxicity.</title>
        <authorList>
            <person name="Chaieb K."/>
            <person name="Altayb H.N."/>
        </authorList>
    </citation>
    <scope>NUCLEOTIDE SEQUENCE [LARGE SCALE GENOMIC DNA]</scope>
    <source>
        <strain evidence="12">K20</strain>
    </source>
</reference>
<dbReference type="Pfam" id="PF00005">
    <property type="entry name" value="ABC_tran"/>
    <property type="match status" value="1"/>
</dbReference>
<keyword evidence="9" id="KW-0472">Membrane</keyword>
<keyword evidence="12" id="KW-1185">Reference proteome</keyword>
<dbReference type="InterPro" id="IPR003439">
    <property type="entry name" value="ABC_transporter-like_ATP-bd"/>
</dbReference>
<dbReference type="Gene3D" id="3.40.50.300">
    <property type="entry name" value="P-loop containing nucleotide triphosphate hydrolases"/>
    <property type="match status" value="1"/>
</dbReference>
<evidence type="ECO:0000259" key="10">
    <source>
        <dbReference type="PROSITE" id="PS50893"/>
    </source>
</evidence>
<accession>A0ABS7YJF5</accession>
<keyword evidence="5" id="KW-0547">Nucleotide-binding</keyword>
<proteinExistence type="predicted"/>
<dbReference type="GO" id="GO:0005524">
    <property type="term" value="F:ATP binding"/>
    <property type="evidence" value="ECO:0007669"/>
    <property type="project" value="UniProtKB-KW"/>
</dbReference>
<keyword evidence="4" id="KW-0410">Iron transport</keyword>
<sequence>MRLSTEKLVLSYGKTPIVKGVDVAIPQGKIIALLGPNGCGKSTLLKGLSRILLPESGEVFWDETPIHEVASKNLAQHLALLPQAQETPEGITVREAVGYGRSPYTGFWGQLSEQDNAIVEQAMIATGVMDLASTLVTDLSGGQRQRVWLAMTLAQDTDYILLDEPTTYLDLNHQVELMKLLRKLNQEGKTVITVLHDINQACRYCDYLIVMKAGEVVTEGCPEEVLTAKLLADVFDLEAEIHRDPIAGSPMCVVR</sequence>
<dbReference type="CDD" id="cd03214">
    <property type="entry name" value="ABC_Iron-Siderophores_B12_Hemin"/>
    <property type="match status" value="1"/>
</dbReference>
<evidence type="ECO:0000256" key="8">
    <source>
        <dbReference type="ARBA" id="ARBA00023065"/>
    </source>
</evidence>
<dbReference type="PROSITE" id="PS00211">
    <property type="entry name" value="ABC_TRANSPORTER_1"/>
    <property type="match status" value="1"/>
</dbReference>
<keyword evidence="2" id="KW-0813">Transport</keyword>
<dbReference type="PANTHER" id="PTHR42771">
    <property type="entry name" value="IRON(3+)-HYDROXAMATE IMPORT ATP-BINDING PROTEIN FHUC"/>
    <property type="match status" value="1"/>
</dbReference>
<evidence type="ECO:0000256" key="1">
    <source>
        <dbReference type="ARBA" id="ARBA00004202"/>
    </source>
</evidence>
<keyword evidence="6 11" id="KW-0067">ATP-binding</keyword>
<keyword evidence="7" id="KW-0408">Iron</keyword>
<protein>
    <submittedName>
        <fullName evidence="11">Fe(3+) dicitrate ABC transporter ATP-binding protein FecE</fullName>
    </submittedName>
</protein>
<evidence type="ECO:0000256" key="7">
    <source>
        <dbReference type="ARBA" id="ARBA00023004"/>
    </source>
</evidence>
<evidence type="ECO:0000313" key="12">
    <source>
        <dbReference type="Proteomes" id="UP001199044"/>
    </source>
</evidence>
<evidence type="ECO:0000256" key="9">
    <source>
        <dbReference type="ARBA" id="ARBA00023136"/>
    </source>
</evidence>
<dbReference type="InterPro" id="IPR027417">
    <property type="entry name" value="P-loop_NTPase"/>
</dbReference>
<evidence type="ECO:0000256" key="2">
    <source>
        <dbReference type="ARBA" id="ARBA00022448"/>
    </source>
</evidence>
<evidence type="ECO:0000256" key="3">
    <source>
        <dbReference type="ARBA" id="ARBA00022475"/>
    </source>
</evidence>
<keyword evidence="3" id="KW-1003">Cell membrane</keyword>
<dbReference type="EMBL" id="JAIWIU010000041">
    <property type="protein sequence ID" value="MCA2015809.1"/>
    <property type="molecule type" value="Genomic_DNA"/>
</dbReference>
<organism evidence="11 12">
    <name type="scientific">Vibrio tritonius</name>
    <dbReference type="NCBI Taxonomy" id="1435069"/>
    <lineage>
        <taxon>Bacteria</taxon>
        <taxon>Pseudomonadati</taxon>
        <taxon>Pseudomonadota</taxon>
        <taxon>Gammaproteobacteria</taxon>
        <taxon>Vibrionales</taxon>
        <taxon>Vibrionaceae</taxon>
        <taxon>Vibrio</taxon>
    </lineage>
</organism>
<keyword evidence="8" id="KW-0406">Ion transport</keyword>
<name>A0ABS7YJF5_9VIBR</name>
<dbReference type="InterPro" id="IPR051535">
    <property type="entry name" value="Siderophore_ABC-ATPase"/>
</dbReference>
<evidence type="ECO:0000256" key="5">
    <source>
        <dbReference type="ARBA" id="ARBA00022741"/>
    </source>
</evidence>
<dbReference type="SUPFAM" id="SSF52540">
    <property type="entry name" value="P-loop containing nucleoside triphosphate hydrolases"/>
    <property type="match status" value="1"/>
</dbReference>
<comment type="caution">
    <text evidence="11">The sequence shown here is derived from an EMBL/GenBank/DDBJ whole genome shotgun (WGS) entry which is preliminary data.</text>
</comment>
<dbReference type="SMART" id="SM00382">
    <property type="entry name" value="AAA"/>
    <property type="match status" value="1"/>
</dbReference>
<dbReference type="NCBIfam" id="NF008409">
    <property type="entry name" value="PRK11231.1"/>
    <property type="match status" value="1"/>
</dbReference>
<dbReference type="RefSeq" id="WP_225250041.1">
    <property type="nucleotide sequence ID" value="NZ_JAIWIU010000041.1"/>
</dbReference>
<gene>
    <name evidence="11" type="primary">fecE</name>
    <name evidence="11" type="ORF">LDJ79_06780</name>
</gene>
<evidence type="ECO:0000256" key="4">
    <source>
        <dbReference type="ARBA" id="ARBA00022496"/>
    </source>
</evidence>
<dbReference type="Proteomes" id="UP001199044">
    <property type="component" value="Unassembled WGS sequence"/>
</dbReference>
<dbReference type="InterPro" id="IPR017871">
    <property type="entry name" value="ABC_transporter-like_CS"/>
</dbReference>
<feature type="domain" description="ABC transporter" evidence="10">
    <location>
        <begin position="3"/>
        <end position="238"/>
    </location>
</feature>
<comment type="subcellular location">
    <subcellularLocation>
        <location evidence="1">Cell membrane</location>
        <topology evidence="1">Peripheral membrane protein</topology>
    </subcellularLocation>
</comment>
<evidence type="ECO:0000256" key="6">
    <source>
        <dbReference type="ARBA" id="ARBA00022840"/>
    </source>
</evidence>
<dbReference type="InterPro" id="IPR003593">
    <property type="entry name" value="AAA+_ATPase"/>
</dbReference>
<dbReference type="PROSITE" id="PS50893">
    <property type="entry name" value="ABC_TRANSPORTER_2"/>
    <property type="match status" value="1"/>
</dbReference>
<dbReference type="PANTHER" id="PTHR42771:SF2">
    <property type="entry name" value="IRON(3+)-HYDROXAMATE IMPORT ATP-BINDING PROTEIN FHUC"/>
    <property type="match status" value="1"/>
</dbReference>
<evidence type="ECO:0000313" key="11">
    <source>
        <dbReference type="EMBL" id="MCA2015809.1"/>
    </source>
</evidence>